<dbReference type="EMBL" id="JAGDQJ010000011">
    <property type="protein sequence ID" value="MBO1625784.1"/>
    <property type="molecule type" value="Genomic_DNA"/>
</dbReference>
<dbReference type="Proteomes" id="UP000677611">
    <property type="component" value="Unassembled WGS sequence"/>
</dbReference>
<keyword evidence="3" id="KW-1185">Reference proteome</keyword>
<evidence type="ECO:0008006" key="4">
    <source>
        <dbReference type="Google" id="ProtNLM"/>
    </source>
</evidence>
<gene>
    <name evidence="2" type="ORF">J4P90_11105</name>
</gene>
<accession>A0ABS3NXX0</accession>
<keyword evidence="1" id="KW-0472">Membrane</keyword>
<comment type="caution">
    <text evidence="2">The sequence shown here is derived from an EMBL/GenBank/DDBJ whole genome shotgun (WGS) entry which is preliminary data.</text>
</comment>
<organism evidence="2 3">
    <name type="scientific">Bacillus arachidis</name>
    <dbReference type="NCBI Taxonomy" id="2819290"/>
    <lineage>
        <taxon>Bacteria</taxon>
        <taxon>Bacillati</taxon>
        <taxon>Bacillota</taxon>
        <taxon>Bacilli</taxon>
        <taxon>Bacillales</taxon>
        <taxon>Bacillaceae</taxon>
        <taxon>Bacillus</taxon>
    </lineage>
</organism>
<proteinExistence type="predicted"/>
<evidence type="ECO:0000313" key="2">
    <source>
        <dbReference type="EMBL" id="MBO1625784.1"/>
    </source>
</evidence>
<protein>
    <recommendedName>
        <fullName evidence="4">DUF1700 domain-containing protein</fullName>
    </recommendedName>
</protein>
<feature type="transmembrane region" description="Helical" evidence="1">
    <location>
        <begin position="88"/>
        <end position="113"/>
    </location>
</feature>
<evidence type="ECO:0000256" key="1">
    <source>
        <dbReference type="SAM" id="Phobius"/>
    </source>
</evidence>
<sequence length="174" mass="20437">MNINLTKEEKQFVKEVLEELKQYQVSSKNRRIIRQQLLEHIQECREHGQDSLKDLGDTTTFVKDFLEMNGIDLHSEIKQIRKSKNRTGIVFVIGFLTSIVTYLISQLILSMFLTESFNPLHTNNAFDYNILYHIADNSWWNSLLMITSISISLLISTLVVFRIRKINVSRRNFI</sequence>
<name>A0ABS3NXX0_9BACI</name>
<dbReference type="RefSeq" id="WP_026592877.1">
    <property type="nucleotide sequence ID" value="NZ_JAGDQJ010000011.1"/>
</dbReference>
<reference evidence="2 3" key="1">
    <citation type="submission" date="2021-03" db="EMBL/GenBank/DDBJ databases">
        <title>Identification of novel Bacillus strains.</title>
        <authorList>
            <person name="Xiao Z."/>
            <person name="Li Y."/>
            <person name="Shen J."/>
        </authorList>
    </citation>
    <scope>NUCLEOTIDE SEQUENCE [LARGE SCALE GENOMIC DNA]</scope>
    <source>
        <strain evidence="2 3">SY8</strain>
    </source>
</reference>
<keyword evidence="1" id="KW-0812">Transmembrane</keyword>
<evidence type="ECO:0000313" key="3">
    <source>
        <dbReference type="Proteomes" id="UP000677611"/>
    </source>
</evidence>
<keyword evidence="1" id="KW-1133">Transmembrane helix</keyword>
<feature type="transmembrane region" description="Helical" evidence="1">
    <location>
        <begin position="139"/>
        <end position="161"/>
    </location>
</feature>